<evidence type="ECO:0000313" key="1">
    <source>
        <dbReference type="EMBL" id="VUX45669.1"/>
    </source>
</evidence>
<protein>
    <submittedName>
        <fullName evidence="1">Uncharacterized protein</fullName>
    </submittedName>
</protein>
<keyword evidence="2" id="KW-1185">Reference proteome</keyword>
<reference evidence="1" key="1">
    <citation type="submission" date="2018-11" db="EMBL/GenBank/DDBJ databases">
        <authorList>
            <person name="Onetto C."/>
        </authorList>
    </citation>
    <scope>NUCLEOTIDE SEQUENCE [LARGE SCALE GENOMIC DNA]</scope>
</reference>
<evidence type="ECO:0000313" key="2">
    <source>
        <dbReference type="Proteomes" id="UP000326641"/>
    </source>
</evidence>
<dbReference type="EMBL" id="UXAT02000006">
    <property type="protein sequence ID" value="VUX45669.1"/>
    <property type="molecule type" value="Genomic_DNA"/>
</dbReference>
<organism evidence="1 2">
    <name type="scientific">Candidatus Defluviicoccus seviourii</name>
    <dbReference type="NCBI Taxonomy" id="2565273"/>
    <lineage>
        <taxon>Bacteria</taxon>
        <taxon>Pseudomonadati</taxon>
        <taxon>Pseudomonadota</taxon>
        <taxon>Alphaproteobacteria</taxon>
        <taxon>Rhodospirillales</taxon>
        <taxon>Rhodospirillaceae</taxon>
        <taxon>Defluviicoccus</taxon>
    </lineage>
</organism>
<dbReference type="Proteomes" id="UP000326641">
    <property type="component" value="Unassembled WGS sequence"/>
</dbReference>
<dbReference type="AlphaFoldDB" id="A0A564WC29"/>
<gene>
    <name evidence="1" type="ORF">DF3PA_140050</name>
</gene>
<proteinExistence type="predicted"/>
<accession>A0A564WC29</accession>
<comment type="caution">
    <text evidence="1">The sequence shown here is derived from an EMBL/GenBank/DDBJ whole genome shotgun (WGS) entry which is preliminary data.</text>
</comment>
<name>A0A564WC29_9PROT</name>
<sequence>MKTIGLSLCYTPIRRRKECATVNWDAARDIRCPTNFIKIIRLHGTPQPAPWFSLDRR</sequence>